<dbReference type="STRING" id="1003195.SCATT_48610"/>
<keyword evidence="3" id="KW-1185">Reference proteome</keyword>
<dbReference type="KEGG" id="scy:SCATT_48610"/>
<dbReference type="GO" id="GO:0008168">
    <property type="term" value="F:methyltransferase activity"/>
    <property type="evidence" value="ECO:0007669"/>
    <property type="project" value="UniProtKB-ARBA"/>
</dbReference>
<evidence type="ECO:0000313" key="3">
    <source>
        <dbReference type="Proteomes" id="UP000007842"/>
    </source>
</evidence>
<name>F8JYL3_STREN</name>
<evidence type="ECO:0000313" key="2">
    <source>
        <dbReference type="EMBL" id="AEW97232.1"/>
    </source>
</evidence>
<dbReference type="KEGG" id="sct:SCAT_4867"/>
<dbReference type="PATRIC" id="fig|1003195.11.peg.6295"/>
<dbReference type="Proteomes" id="UP000007842">
    <property type="component" value="Chromosome"/>
</dbReference>
<proteinExistence type="predicted"/>
<dbReference type="OrthoDB" id="495703at2"/>
<feature type="domain" description="Methyltransferase" evidence="1">
    <location>
        <begin position="52"/>
        <end position="146"/>
    </location>
</feature>
<dbReference type="EMBL" id="CP003219">
    <property type="protein sequence ID" value="AEW97232.1"/>
    <property type="molecule type" value="Genomic_DNA"/>
</dbReference>
<accession>F8JYL3</accession>
<dbReference type="SUPFAM" id="SSF53335">
    <property type="entry name" value="S-adenosyl-L-methionine-dependent methyltransferases"/>
    <property type="match status" value="1"/>
</dbReference>
<sequence>MSVSSRYREAWESYWRDTSDEPGAAVFDCDAEMSAKQHMNLFSPFADPDLPVVDLGCGTGTQTRYLATCFRRAVGVDLSHAAVAHARRADPAGVAEFRQLNAADPAAVRDLHDALGDANVYLRAVIHQSEAEARPAVARAVATLLGRRGRGFVAELLPRAKEVLREAAQGPGGPPPKVASVIEHGLTPAEAGDAEVPRLLTEAGLTILARGETDLVMTEHRADGTRIDLPAQWFVVGCEN</sequence>
<dbReference type="eggNOG" id="COG0500">
    <property type="taxonomic scope" value="Bacteria"/>
</dbReference>
<dbReference type="CDD" id="cd02440">
    <property type="entry name" value="AdoMet_MTases"/>
    <property type="match status" value="1"/>
</dbReference>
<organism evidence="2 3">
    <name type="scientific">Streptantibioticus cattleyicolor (strain ATCC 35852 / DSM 46488 / JCM 4925 / NBRC 14057 / NRRL 8057)</name>
    <name type="common">Streptomyces cattleya</name>
    <dbReference type="NCBI Taxonomy" id="1003195"/>
    <lineage>
        <taxon>Bacteria</taxon>
        <taxon>Bacillati</taxon>
        <taxon>Actinomycetota</taxon>
        <taxon>Actinomycetes</taxon>
        <taxon>Kitasatosporales</taxon>
        <taxon>Streptomycetaceae</taxon>
        <taxon>Streptantibioticus</taxon>
    </lineage>
</organism>
<dbReference type="AlphaFoldDB" id="F8JYL3"/>
<dbReference type="HOGENOM" id="CLU_099335_0_0_11"/>
<evidence type="ECO:0000259" key="1">
    <source>
        <dbReference type="Pfam" id="PF13649"/>
    </source>
</evidence>
<dbReference type="InterPro" id="IPR029063">
    <property type="entry name" value="SAM-dependent_MTases_sf"/>
</dbReference>
<gene>
    <name evidence="2" type="ordered locus">SCATT_48610</name>
</gene>
<reference evidence="3" key="1">
    <citation type="submission" date="2011-12" db="EMBL/GenBank/DDBJ databases">
        <title>Complete genome sequence of Streptomyces cattleya strain DSM 46488.</title>
        <authorList>
            <person name="Ou H.-Y."/>
            <person name="Li P."/>
            <person name="Zhao C."/>
            <person name="O'Hagan D."/>
            <person name="Deng Z."/>
        </authorList>
    </citation>
    <scope>NUCLEOTIDE SEQUENCE [LARGE SCALE GENOMIC DNA]</scope>
    <source>
        <strain evidence="3">ATCC 35852 / DSM 46488 / JCM 4925 / NBRC 14057 / NRRL 8057</strain>
    </source>
</reference>
<dbReference type="Pfam" id="PF13649">
    <property type="entry name" value="Methyltransf_25"/>
    <property type="match status" value="1"/>
</dbReference>
<dbReference type="InterPro" id="IPR041698">
    <property type="entry name" value="Methyltransf_25"/>
</dbReference>
<dbReference type="RefSeq" id="WP_014145571.1">
    <property type="nucleotide sequence ID" value="NC_016111.1"/>
</dbReference>
<protein>
    <recommendedName>
        <fullName evidence="1">Methyltransferase domain-containing protein</fullName>
    </recommendedName>
</protein>
<dbReference type="Gene3D" id="3.40.50.150">
    <property type="entry name" value="Vaccinia Virus protein VP39"/>
    <property type="match status" value="1"/>
</dbReference>
<accession>G8WXT2</accession>